<evidence type="ECO:0000313" key="2">
    <source>
        <dbReference type="EMBL" id="CAG9335765.1"/>
    </source>
</evidence>
<gene>
    <name evidence="2" type="ORF">BSTOLATCC_MIC65087</name>
</gene>
<sequence>MINSVSYPFELIKDALSGLVECEKNRIHDSSLYINLLLWAGIIILGLCLCVLLYFIVRLKSAYENFWKFIKNSVVSSYSSLRQVALDRLTSIHGLEINKENDLIQKNPKKKSNYVKANIIWKFCWRLSFFAIISIAFILAILYLYKACETYMINRPKLLQNFNIRRALLARIGYFTRDINKPPYLDIYKKSYSLADPSIEFENTILWYWEEYKNLHSKDLQDLLSSSLKDRLFEEIDSQFDILKYGTGVAANSAIFDSFYMSVHEYRSYTVKYSYLTNFGILQDSMADDFDMADSSSKQVISLQLSIIIGITILFSFELALLYLLYYIPFIRAQTKHLEEASILPKMIPEIEIGKKFDGSTKSNLLNFNSF</sequence>
<evidence type="ECO:0000313" key="3">
    <source>
        <dbReference type="Proteomes" id="UP001162131"/>
    </source>
</evidence>
<keyword evidence="3" id="KW-1185">Reference proteome</keyword>
<name>A0AAU9KJ42_9CILI</name>
<comment type="caution">
    <text evidence="2">The sequence shown here is derived from an EMBL/GenBank/DDBJ whole genome shotgun (WGS) entry which is preliminary data.</text>
</comment>
<protein>
    <submittedName>
        <fullName evidence="2">Uncharacterized protein</fullName>
    </submittedName>
</protein>
<feature type="transmembrane region" description="Helical" evidence="1">
    <location>
        <begin position="123"/>
        <end position="145"/>
    </location>
</feature>
<feature type="transmembrane region" description="Helical" evidence="1">
    <location>
        <begin position="305"/>
        <end position="328"/>
    </location>
</feature>
<keyword evidence="1" id="KW-0812">Transmembrane</keyword>
<keyword evidence="1" id="KW-0472">Membrane</keyword>
<dbReference type="AlphaFoldDB" id="A0AAU9KJ42"/>
<accession>A0AAU9KJ42</accession>
<dbReference type="Proteomes" id="UP001162131">
    <property type="component" value="Unassembled WGS sequence"/>
</dbReference>
<feature type="transmembrane region" description="Helical" evidence="1">
    <location>
        <begin position="36"/>
        <end position="57"/>
    </location>
</feature>
<organism evidence="2 3">
    <name type="scientific">Blepharisma stoltei</name>
    <dbReference type="NCBI Taxonomy" id="1481888"/>
    <lineage>
        <taxon>Eukaryota</taxon>
        <taxon>Sar</taxon>
        <taxon>Alveolata</taxon>
        <taxon>Ciliophora</taxon>
        <taxon>Postciliodesmatophora</taxon>
        <taxon>Heterotrichea</taxon>
        <taxon>Heterotrichida</taxon>
        <taxon>Blepharismidae</taxon>
        <taxon>Blepharisma</taxon>
    </lineage>
</organism>
<keyword evidence="1" id="KW-1133">Transmembrane helix</keyword>
<dbReference type="EMBL" id="CAJZBQ010000063">
    <property type="protein sequence ID" value="CAG9335765.1"/>
    <property type="molecule type" value="Genomic_DNA"/>
</dbReference>
<reference evidence="2" key="1">
    <citation type="submission" date="2021-09" db="EMBL/GenBank/DDBJ databases">
        <authorList>
            <consortium name="AG Swart"/>
            <person name="Singh M."/>
            <person name="Singh A."/>
            <person name="Seah K."/>
            <person name="Emmerich C."/>
        </authorList>
    </citation>
    <scope>NUCLEOTIDE SEQUENCE</scope>
    <source>
        <strain evidence="2">ATCC30299</strain>
    </source>
</reference>
<evidence type="ECO:0000256" key="1">
    <source>
        <dbReference type="SAM" id="Phobius"/>
    </source>
</evidence>
<proteinExistence type="predicted"/>